<dbReference type="GO" id="GO:0005096">
    <property type="term" value="F:GTPase activator activity"/>
    <property type="evidence" value="ECO:0007669"/>
    <property type="project" value="InterPro"/>
</dbReference>
<dbReference type="PANTHER" id="PTHR21422:SF9">
    <property type="entry name" value="RAB3 GTPASE-ACTIVATING PROTEIN CATALYTIC SUBUNIT"/>
    <property type="match status" value="1"/>
</dbReference>
<dbReference type="InterPro" id="IPR045700">
    <property type="entry name" value="Rab3GAP1"/>
</dbReference>
<dbReference type="PANTHER" id="PTHR21422">
    <property type="entry name" value="RAB3 GTPASE-ACTIVATING PROTEIN CATALYTIC SUBUNIT"/>
    <property type="match status" value="1"/>
</dbReference>
<protein>
    <submittedName>
        <fullName evidence="2">Uncharacterized protein</fullName>
    </submittedName>
</protein>
<gene>
    <name evidence="2" type="ORF">ZEAMMB73_Zm00001d047717</name>
</gene>
<feature type="compositionally biased region" description="Acidic residues" evidence="1">
    <location>
        <begin position="17"/>
        <end position="28"/>
    </location>
</feature>
<dbReference type="AlphaFoldDB" id="A0A1D6PCM2"/>
<accession>A0A1D6PCM2</accession>
<feature type="region of interest" description="Disordered" evidence="1">
    <location>
        <begin position="1"/>
        <end position="28"/>
    </location>
</feature>
<organism evidence="2">
    <name type="scientific">Zea mays</name>
    <name type="common">Maize</name>
    <dbReference type="NCBI Taxonomy" id="4577"/>
    <lineage>
        <taxon>Eukaryota</taxon>
        <taxon>Viridiplantae</taxon>
        <taxon>Streptophyta</taxon>
        <taxon>Embryophyta</taxon>
        <taxon>Tracheophyta</taxon>
        <taxon>Spermatophyta</taxon>
        <taxon>Magnoliopsida</taxon>
        <taxon>Liliopsida</taxon>
        <taxon>Poales</taxon>
        <taxon>Poaceae</taxon>
        <taxon>PACMAD clade</taxon>
        <taxon>Panicoideae</taxon>
        <taxon>Andropogonodae</taxon>
        <taxon>Andropogoneae</taxon>
        <taxon>Tripsacinae</taxon>
        <taxon>Zea</taxon>
    </lineage>
</organism>
<evidence type="ECO:0000313" key="2">
    <source>
        <dbReference type="EMBL" id="AQL07384.1"/>
    </source>
</evidence>
<dbReference type="EMBL" id="CM000785">
    <property type="protein sequence ID" value="AQL07384.1"/>
    <property type="molecule type" value="Genomic_DNA"/>
</dbReference>
<name>A0A1D6PCM2_MAIZE</name>
<reference evidence="2" key="1">
    <citation type="submission" date="2015-12" db="EMBL/GenBank/DDBJ databases">
        <title>Update maize B73 reference genome by single molecule sequencing technologies.</title>
        <authorList>
            <consortium name="Maize Genome Sequencing Project"/>
            <person name="Ware D."/>
        </authorList>
    </citation>
    <scope>NUCLEOTIDE SEQUENCE</scope>
    <source>
        <tissue evidence="2">Seedling</tissue>
    </source>
</reference>
<evidence type="ECO:0000256" key="1">
    <source>
        <dbReference type="SAM" id="MobiDB-lite"/>
    </source>
</evidence>
<sequence length="152" mass="17801">MASTSSSRYAKHRRIGEDDELEEVEEEAEEELERFDDFTIASSWEKIVNSFLTSRFISEIEAICRQWLADGAKILMQKGAEGVPPFENLYMIKRELKHGKRVYSMEYHFMKSAKGQNSYWDDDTHSMQLSFGVDEFLVLPPFFFICHVLVQK</sequence>
<dbReference type="ExpressionAtlas" id="A0A1D6PCM2">
    <property type="expression patterns" value="baseline and differential"/>
</dbReference>
<proteinExistence type="predicted"/>